<dbReference type="EMBL" id="BGKI01000006">
    <property type="protein sequence ID" value="GBH34369.1"/>
    <property type="molecule type" value="Genomic_DNA"/>
</dbReference>
<reference evidence="1 2" key="1">
    <citation type="submission" date="2018-05" db="EMBL/GenBank/DDBJ databases">
        <title>genome sequencing of Nitrosopumilus sp. NM25.</title>
        <authorList>
            <person name="Mori K."/>
            <person name="Nakagawa T."/>
        </authorList>
    </citation>
    <scope>NUCLEOTIDE SEQUENCE [LARGE SCALE GENOMIC DNA]</scope>
    <source>
        <strain evidence="1 2">NM25</strain>
    </source>
</reference>
<sequence length="121" mass="14635">MYRFETKFYLLENSIEIVLSFRIIKLDIFQSYFFGEVEFRSDIFKVNIQNQRRGKVLKLPFELKSKNDKVIVRMTGADDLFVEDYLPYKGESEWLEIDSDEITYFLADHQDQFDTIEIMFE</sequence>
<comment type="caution">
    <text evidence="1">The sequence shown here is derived from an EMBL/GenBank/DDBJ whole genome shotgun (WGS) entry which is preliminary data.</text>
</comment>
<protein>
    <submittedName>
        <fullName evidence="1">Uncharacterized protein</fullName>
    </submittedName>
</protein>
<evidence type="ECO:0000313" key="1">
    <source>
        <dbReference type="EMBL" id="GBH34369.1"/>
    </source>
</evidence>
<accession>A0A2S2KRU6</accession>
<dbReference type="AlphaFoldDB" id="A0A2S2KRU6"/>
<gene>
    <name evidence="1" type="ORF">NZNM25_11600</name>
</gene>
<proteinExistence type="predicted"/>
<keyword evidence="2" id="KW-1185">Reference proteome</keyword>
<evidence type="ECO:0000313" key="2">
    <source>
        <dbReference type="Proteomes" id="UP000245829"/>
    </source>
</evidence>
<name>A0A2S2KRU6_9ARCH</name>
<organism evidence="1 2">
    <name type="scientific">Nitrosopumilus zosterae</name>
    <dbReference type="NCBI Taxonomy" id="718286"/>
    <lineage>
        <taxon>Archaea</taxon>
        <taxon>Nitrososphaerota</taxon>
        <taxon>Nitrososphaeria</taxon>
        <taxon>Nitrosopumilales</taxon>
        <taxon>Nitrosopumilaceae</taxon>
        <taxon>Nitrosopumilus</taxon>
    </lineage>
</organism>
<dbReference type="Proteomes" id="UP000245829">
    <property type="component" value="Unassembled WGS sequence"/>
</dbReference>